<gene>
    <name evidence="7" type="ORF">OBRU01_05465</name>
</gene>
<dbReference type="InterPro" id="IPR015883">
    <property type="entry name" value="Glyco_hydro_20_cat"/>
</dbReference>
<dbReference type="GO" id="GO:0005764">
    <property type="term" value="C:lysosome"/>
    <property type="evidence" value="ECO:0007669"/>
    <property type="project" value="TreeGrafter"/>
</dbReference>
<protein>
    <recommendedName>
        <fullName evidence="3">beta-N-acetylhexosaminidase</fullName>
        <ecNumber evidence="3">3.2.1.52</ecNumber>
    </recommendedName>
</protein>
<dbReference type="PRINTS" id="PR00738">
    <property type="entry name" value="GLHYDRLASE20"/>
</dbReference>
<dbReference type="GO" id="GO:0030203">
    <property type="term" value="P:glycosaminoglycan metabolic process"/>
    <property type="evidence" value="ECO:0007669"/>
    <property type="project" value="TreeGrafter"/>
</dbReference>
<feature type="domain" description="Glycoside hydrolase family 20 catalytic" evidence="6">
    <location>
        <begin position="15"/>
        <end position="303"/>
    </location>
</feature>
<proteinExistence type="inferred from homology"/>
<keyword evidence="4" id="KW-0378">Hydrolase</keyword>
<dbReference type="InterPro" id="IPR017853">
    <property type="entry name" value="GH"/>
</dbReference>
<evidence type="ECO:0000256" key="2">
    <source>
        <dbReference type="ARBA" id="ARBA00006285"/>
    </source>
</evidence>
<comment type="caution">
    <text evidence="7">The sequence shown here is derived from an EMBL/GenBank/DDBJ whole genome shotgun (WGS) entry which is preliminary data.</text>
</comment>
<dbReference type="GO" id="GO:0004563">
    <property type="term" value="F:beta-N-acetylhexosaminidase activity"/>
    <property type="evidence" value="ECO:0007669"/>
    <property type="project" value="UniProtKB-EC"/>
</dbReference>
<dbReference type="STRING" id="104452.A0A0L7LME6"/>
<feature type="active site" description="Proton donor" evidence="5">
    <location>
        <position position="169"/>
    </location>
</feature>
<organism evidence="7 8">
    <name type="scientific">Operophtera brumata</name>
    <name type="common">Winter moth</name>
    <name type="synonym">Phalaena brumata</name>
    <dbReference type="NCBI Taxonomy" id="104452"/>
    <lineage>
        <taxon>Eukaryota</taxon>
        <taxon>Metazoa</taxon>
        <taxon>Ecdysozoa</taxon>
        <taxon>Arthropoda</taxon>
        <taxon>Hexapoda</taxon>
        <taxon>Insecta</taxon>
        <taxon>Pterygota</taxon>
        <taxon>Neoptera</taxon>
        <taxon>Endopterygota</taxon>
        <taxon>Lepidoptera</taxon>
        <taxon>Glossata</taxon>
        <taxon>Ditrysia</taxon>
        <taxon>Geometroidea</taxon>
        <taxon>Geometridae</taxon>
        <taxon>Larentiinae</taxon>
        <taxon>Operophtera</taxon>
    </lineage>
</organism>
<dbReference type="PANTHER" id="PTHR22600:SF21">
    <property type="entry name" value="BETA-HEXOSAMINIDASE A"/>
    <property type="match status" value="1"/>
</dbReference>
<evidence type="ECO:0000256" key="5">
    <source>
        <dbReference type="PIRSR" id="PIRSR625705-1"/>
    </source>
</evidence>
<dbReference type="Proteomes" id="UP000037510">
    <property type="component" value="Unassembled WGS sequence"/>
</dbReference>
<name>A0A0L7LME6_OPEBR</name>
<evidence type="ECO:0000256" key="4">
    <source>
        <dbReference type="ARBA" id="ARBA00022801"/>
    </source>
</evidence>
<dbReference type="InterPro" id="IPR025705">
    <property type="entry name" value="Beta_hexosaminidase_sua/sub"/>
</dbReference>
<dbReference type="SUPFAM" id="SSF51445">
    <property type="entry name" value="(Trans)glycosidases"/>
    <property type="match status" value="1"/>
</dbReference>
<dbReference type="GO" id="GO:0006689">
    <property type="term" value="P:ganglioside catabolic process"/>
    <property type="evidence" value="ECO:0007669"/>
    <property type="project" value="TreeGrafter"/>
</dbReference>
<sequence length="343" mass="39631">EIRINGTTIVDYPQYKHRGLLIDTGRHYLALSTIYKLVDALAMNKMNVLHWHLMDDQSFPYQSERFPALSEKGAYFPTMVYTRADIRSVVAFARDRGIRVVPEIDVPGHTRSWGEAFPHLLTECYQSGEVVGLGPLDPTRNTTYALLEQLFQEVHEWFPDEFLHVGGDEVQTACWSSNPHIREYLKKKNITVNYLQRDFMRSTLPLLPKQTRPIVWQEAFDMNAIFEPKTHVQVLKAGHYVIFSSSWYLDYHNMPWEEFYRADPRQMVYNMRKKKSAGLEDIVGGEACMWGELADDSNILSKRIEEHACRMNRRGIPAQPPNGPGFCIGAPPPLQKTYEVHNV</sequence>
<evidence type="ECO:0000259" key="6">
    <source>
        <dbReference type="Pfam" id="PF00728"/>
    </source>
</evidence>
<dbReference type="GO" id="GO:0005975">
    <property type="term" value="P:carbohydrate metabolic process"/>
    <property type="evidence" value="ECO:0007669"/>
    <property type="project" value="InterPro"/>
</dbReference>
<evidence type="ECO:0000256" key="1">
    <source>
        <dbReference type="ARBA" id="ARBA00001231"/>
    </source>
</evidence>
<keyword evidence="8" id="KW-1185">Reference proteome</keyword>
<evidence type="ECO:0000313" key="7">
    <source>
        <dbReference type="EMBL" id="KOB76612.1"/>
    </source>
</evidence>
<dbReference type="GO" id="GO:0016020">
    <property type="term" value="C:membrane"/>
    <property type="evidence" value="ECO:0007669"/>
    <property type="project" value="TreeGrafter"/>
</dbReference>
<accession>A0A0L7LME6</accession>
<dbReference type="AlphaFoldDB" id="A0A0L7LME6"/>
<dbReference type="PANTHER" id="PTHR22600">
    <property type="entry name" value="BETA-HEXOSAMINIDASE"/>
    <property type="match status" value="1"/>
</dbReference>
<comment type="catalytic activity">
    <reaction evidence="1">
        <text>Hydrolysis of terminal non-reducing N-acetyl-D-hexosamine residues in N-acetyl-beta-D-hexosaminides.</text>
        <dbReference type="EC" id="3.2.1.52"/>
    </reaction>
</comment>
<feature type="non-terminal residue" evidence="7">
    <location>
        <position position="1"/>
    </location>
</feature>
<reference evidence="7 8" key="1">
    <citation type="journal article" date="2015" name="Genome Biol. Evol.">
        <title>The genome of winter moth (Operophtera brumata) provides a genomic perspective on sexual dimorphism and phenology.</title>
        <authorList>
            <person name="Derks M.F."/>
            <person name="Smit S."/>
            <person name="Salis L."/>
            <person name="Schijlen E."/>
            <person name="Bossers A."/>
            <person name="Mateman C."/>
            <person name="Pijl A.S."/>
            <person name="de Ridder D."/>
            <person name="Groenen M.A."/>
            <person name="Visser M.E."/>
            <person name="Megens H.J."/>
        </authorList>
    </citation>
    <scope>NUCLEOTIDE SEQUENCE [LARGE SCALE GENOMIC DNA]</scope>
    <source>
        <strain evidence="7">WM2013NL</strain>
        <tissue evidence="7">Head and thorax</tissue>
    </source>
</reference>
<dbReference type="Gene3D" id="3.20.20.80">
    <property type="entry name" value="Glycosidases"/>
    <property type="match status" value="1"/>
</dbReference>
<dbReference type="EMBL" id="JTDY01000575">
    <property type="protein sequence ID" value="KOB76612.1"/>
    <property type="molecule type" value="Genomic_DNA"/>
</dbReference>
<evidence type="ECO:0000313" key="8">
    <source>
        <dbReference type="Proteomes" id="UP000037510"/>
    </source>
</evidence>
<comment type="similarity">
    <text evidence="2">Belongs to the glycosyl hydrolase 20 family.</text>
</comment>
<evidence type="ECO:0000256" key="3">
    <source>
        <dbReference type="ARBA" id="ARBA00012663"/>
    </source>
</evidence>
<dbReference type="Pfam" id="PF00728">
    <property type="entry name" value="Glyco_hydro_20"/>
    <property type="match status" value="1"/>
</dbReference>
<dbReference type="EC" id="3.2.1.52" evidence="3"/>